<proteinExistence type="evidence at transcript level"/>
<dbReference type="AlphaFoldDB" id="V5H7K0"/>
<organism evidence="1">
    <name type="scientific">Ixodes ricinus</name>
    <name type="common">Common tick</name>
    <name type="synonym">Acarus ricinus</name>
    <dbReference type="NCBI Taxonomy" id="34613"/>
    <lineage>
        <taxon>Eukaryota</taxon>
        <taxon>Metazoa</taxon>
        <taxon>Ecdysozoa</taxon>
        <taxon>Arthropoda</taxon>
        <taxon>Chelicerata</taxon>
        <taxon>Arachnida</taxon>
        <taxon>Acari</taxon>
        <taxon>Parasitiformes</taxon>
        <taxon>Ixodida</taxon>
        <taxon>Ixodoidea</taxon>
        <taxon>Ixodidae</taxon>
        <taxon>Ixodinae</taxon>
        <taxon>Ixodes</taxon>
    </lineage>
</organism>
<protein>
    <submittedName>
        <fullName evidence="1">Uncharacterized protein</fullName>
    </submittedName>
</protein>
<accession>V5H7K0</accession>
<sequence>GEMKCTLEGSGDLKNIDPILCTLICERGDRPKLPNVCSGGDVLCTPFKKEELKNWLHKIQRAQYDVLRKWCPAVWKK</sequence>
<reference evidence="1" key="1">
    <citation type="journal article" date="2015" name="Sci. Rep.">
        <title>Tissue- and time-dependent transcription in Ixodes ricinus salivary glands and midguts when blood feeding on the vertebrate host.</title>
        <authorList>
            <person name="Kotsyfakis M."/>
            <person name="Schwarz A."/>
            <person name="Erhart J."/>
            <person name="Ribeiro J.M."/>
        </authorList>
    </citation>
    <scope>NUCLEOTIDE SEQUENCE</scope>
    <source>
        <tissue evidence="1">Salivary gland and midgut</tissue>
    </source>
</reference>
<name>V5H7K0_IXORI</name>
<feature type="non-terminal residue" evidence="1">
    <location>
        <position position="1"/>
    </location>
</feature>
<dbReference type="EMBL" id="GANP01011454">
    <property type="protein sequence ID" value="JAB73014.1"/>
    <property type="molecule type" value="mRNA"/>
</dbReference>
<evidence type="ECO:0000313" key="1">
    <source>
        <dbReference type="EMBL" id="JAB73014.1"/>
    </source>
</evidence>